<dbReference type="Proteomes" id="UP000005974">
    <property type="component" value="Unassembled WGS sequence"/>
</dbReference>
<reference evidence="2 3" key="1">
    <citation type="submission" date="2012-02" db="EMBL/GenBank/DDBJ databases">
        <title>The Genome Sequence of Bacteroides dorei CL02T12C06.</title>
        <authorList>
            <consortium name="The Broad Institute Genome Sequencing Platform"/>
            <person name="Earl A."/>
            <person name="Ward D."/>
            <person name="Feldgarden M."/>
            <person name="Gevers D."/>
            <person name="Zitomersky N.L."/>
            <person name="Coyne M.J."/>
            <person name="Comstock L.E."/>
            <person name="Young S.K."/>
            <person name="Zeng Q."/>
            <person name="Gargeya S."/>
            <person name="Fitzgerald M."/>
            <person name="Haas B."/>
            <person name="Abouelleil A."/>
            <person name="Alvarado L."/>
            <person name="Arachchi H.M."/>
            <person name="Berlin A."/>
            <person name="Chapman S.B."/>
            <person name="Gearin G."/>
            <person name="Goldberg J."/>
            <person name="Griggs A."/>
            <person name="Gujja S."/>
            <person name="Hansen M."/>
            <person name="Heiman D."/>
            <person name="Howarth C."/>
            <person name="Larimer J."/>
            <person name="Lui A."/>
            <person name="MacDonald P.J.P."/>
            <person name="McCowen C."/>
            <person name="Montmayeur A."/>
            <person name="Murphy C."/>
            <person name="Neiman D."/>
            <person name="Pearson M."/>
            <person name="Priest M."/>
            <person name="Roberts A."/>
            <person name="Saif S."/>
            <person name="Shea T."/>
            <person name="Sisk P."/>
            <person name="Stolte C."/>
            <person name="Sykes S."/>
            <person name="Wortman J."/>
            <person name="Nusbaum C."/>
            <person name="Birren B."/>
        </authorList>
    </citation>
    <scope>NUCLEOTIDE SEQUENCE [LARGE SCALE GENOMIC DNA]</scope>
    <source>
        <strain evidence="2 3">CL02T12C06</strain>
    </source>
</reference>
<dbReference type="RefSeq" id="WP_007850697.1">
    <property type="nucleotide sequence ID" value="NZ_JH724132.1"/>
</dbReference>
<dbReference type="PATRIC" id="fig|997876.3.peg.208"/>
<sequence length="821" mass="96655">MGLFDAIKGILNPEIISTYEEIINSHSEAFRRWKGRQIVGTFSSTYNFSPSYNDKYYIATHKSEILKVEKEIAEEKAFERRKQEVINAASKYPHAFYALVKRLGLSFIPGITVTLPGERKSKYAKKQAEQAHQQKTNPNKSVRFVLDYIDIDSINRLGSFINTSSPYSGKKVERSIKTLDKEEYEKLYLYLYELADEERKIEASLKKEDTVIKFEDEILCDKKRSTYYKKFVDFKLVTTNVEEYCVTHLSQLDDFINDIIHSEYKRITMEYPLGAKYFEDGHRYSKIPKEENVVNNEMRIISLDNACKKYDELKKKYPIGVPALEKYYSYDDGKNSVDLSIEEVVEREEEIKKFQIYAREAAFYANWEQTQIDFNSKCRKLKDSVLSEWGCYKYNIPFQKVKENGEEIKGELTVWQMFYSSFSEDESVDTSYYPKKGENRKLASQLLNNEVRYKSHIYDKIVNYIEELRKTYKNEDEIYVKFACTGLENRKEVIEYQFKYLKTELDKRGIKHSLVQKSPIFIEDQVRYVIIDLVTTNEQLRENISMLLDAKRYCRKYCSKEIRFNCFSDIVYITVLKGLDKQEMITLNKAKEHEIKMKAEEKRKQEEEEIRKEKERQQEEQRKQNEILSLRSCVSSWDTLFLTLPYNYLLPYYPTSCDFEANNEEWNNRWLVWNFKNTPGKTNSLQHEQALSNLIPRLTRLLQDTFGLDLSKLTLVCIPAASRINNDARYRDFSERLVRITGMENAFGHIQIIEDAVPKHLGGTGIPVLQFDESFFKDKYVILFDDIITKGNSMLRFKNKLESCGATVIAGVSIGKTHHER</sequence>
<gene>
    <name evidence="2" type="ORF">HMPREF1064_00203</name>
</gene>
<dbReference type="EMBL" id="AGXJ01000006">
    <property type="protein sequence ID" value="EIY40486.1"/>
    <property type="molecule type" value="Genomic_DNA"/>
</dbReference>
<dbReference type="CDD" id="cd06223">
    <property type="entry name" value="PRTases_typeI"/>
    <property type="match status" value="1"/>
</dbReference>
<dbReference type="OrthoDB" id="1081896at2"/>
<proteinExistence type="predicted"/>
<name>I9RCZ2_9BACT</name>
<keyword evidence="3" id="KW-1185">Reference proteome</keyword>
<dbReference type="SUPFAM" id="SSF53271">
    <property type="entry name" value="PRTase-like"/>
    <property type="match status" value="1"/>
</dbReference>
<dbReference type="AlphaFoldDB" id="I9RCZ2"/>
<dbReference type="HOGENOM" id="CLU_344418_0_0_10"/>
<dbReference type="InterPro" id="IPR000836">
    <property type="entry name" value="PRTase_dom"/>
</dbReference>
<dbReference type="InterPro" id="IPR029057">
    <property type="entry name" value="PRTase-like"/>
</dbReference>
<feature type="region of interest" description="Disordered" evidence="1">
    <location>
        <begin position="598"/>
        <end position="618"/>
    </location>
</feature>
<comment type="caution">
    <text evidence="2">The sequence shown here is derived from an EMBL/GenBank/DDBJ whole genome shotgun (WGS) entry which is preliminary data.</text>
</comment>
<organism evidence="2 3">
    <name type="scientific">Phocaeicola dorei CL02T12C06</name>
    <dbReference type="NCBI Taxonomy" id="997876"/>
    <lineage>
        <taxon>Bacteria</taxon>
        <taxon>Pseudomonadati</taxon>
        <taxon>Bacteroidota</taxon>
        <taxon>Bacteroidia</taxon>
        <taxon>Bacteroidales</taxon>
        <taxon>Bacteroidaceae</taxon>
        <taxon>Phocaeicola</taxon>
    </lineage>
</organism>
<evidence type="ECO:0000256" key="1">
    <source>
        <dbReference type="SAM" id="MobiDB-lite"/>
    </source>
</evidence>
<evidence type="ECO:0008006" key="4">
    <source>
        <dbReference type="Google" id="ProtNLM"/>
    </source>
</evidence>
<evidence type="ECO:0000313" key="3">
    <source>
        <dbReference type="Proteomes" id="UP000005974"/>
    </source>
</evidence>
<accession>I9RCZ2</accession>
<evidence type="ECO:0000313" key="2">
    <source>
        <dbReference type="EMBL" id="EIY40486.1"/>
    </source>
</evidence>
<protein>
    <recommendedName>
        <fullName evidence="4">Phosphoribosyltransferase domain-containing protein</fullName>
    </recommendedName>
</protein>